<evidence type="ECO:0000256" key="8">
    <source>
        <dbReference type="ARBA" id="ARBA00022643"/>
    </source>
</evidence>
<evidence type="ECO:0000256" key="7">
    <source>
        <dbReference type="ARBA" id="ARBA00022630"/>
    </source>
</evidence>
<reference evidence="21" key="1">
    <citation type="submission" date="2019-09" db="EMBL/GenBank/DDBJ databases">
        <title>Isolation and complete genome sequencing of Methylocystis species.</title>
        <authorList>
            <person name="Rumah B.L."/>
            <person name="Stead C.E."/>
            <person name="Stevens B.C."/>
            <person name="Minton N.P."/>
            <person name="Grosse-Honebrink A."/>
            <person name="Zhang Y."/>
        </authorList>
    </citation>
    <scope>NUCLEOTIDE SEQUENCE [LARGE SCALE GENOMIC DNA]</scope>
    <source>
        <strain evidence="21">BRCS1</strain>
    </source>
</reference>
<dbReference type="InterPro" id="IPR000700">
    <property type="entry name" value="PAS-assoc_C"/>
</dbReference>
<evidence type="ECO:0000256" key="16">
    <source>
        <dbReference type="ARBA" id="ARBA00023170"/>
    </source>
</evidence>
<evidence type="ECO:0000256" key="6">
    <source>
        <dbReference type="ARBA" id="ARBA00022606"/>
    </source>
</evidence>
<evidence type="ECO:0000256" key="12">
    <source>
        <dbReference type="ARBA" id="ARBA00022777"/>
    </source>
</evidence>
<evidence type="ECO:0000256" key="5">
    <source>
        <dbReference type="ARBA" id="ARBA00022553"/>
    </source>
</evidence>
<evidence type="ECO:0000256" key="17">
    <source>
        <dbReference type="SAM" id="MobiDB-lite"/>
    </source>
</evidence>
<dbReference type="Pfam" id="PF07536">
    <property type="entry name" value="HWE_HK"/>
    <property type="match status" value="1"/>
</dbReference>
<gene>
    <name evidence="20" type="ORF">F7D13_08395</name>
</gene>
<dbReference type="Gene3D" id="3.30.565.10">
    <property type="entry name" value="Histidine kinase-like ATPase, C-terminal domain"/>
    <property type="match status" value="1"/>
</dbReference>
<keyword evidence="13" id="KW-0067">ATP-binding</keyword>
<dbReference type="EC" id="2.7.13.3" evidence="2"/>
<organism evidence="20 21">
    <name type="scientific">Methylocystis rosea</name>
    <dbReference type="NCBI Taxonomy" id="173366"/>
    <lineage>
        <taxon>Bacteria</taxon>
        <taxon>Pseudomonadati</taxon>
        <taxon>Pseudomonadota</taxon>
        <taxon>Alphaproteobacteria</taxon>
        <taxon>Hyphomicrobiales</taxon>
        <taxon>Methylocystaceae</taxon>
        <taxon>Methylocystis</taxon>
    </lineage>
</organism>
<dbReference type="PANTHER" id="PTHR41523:SF8">
    <property type="entry name" value="ETHYLENE RESPONSE SENSOR PROTEIN"/>
    <property type="match status" value="1"/>
</dbReference>
<accession>A0ABX6EHE0</accession>
<feature type="domain" description="PAC" evidence="19">
    <location>
        <begin position="259"/>
        <end position="311"/>
    </location>
</feature>
<dbReference type="Gene3D" id="3.30.450.20">
    <property type="entry name" value="PAS domain"/>
    <property type="match status" value="1"/>
</dbReference>
<keyword evidence="8" id="KW-0288">FMN</keyword>
<keyword evidence="21" id="KW-1185">Reference proteome</keyword>
<dbReference type="EMBL" id="CP044328">
    <property type="protein sequence ID" value="QGM94039.1"/>
    <property type="molecule type" value="Genomic_DNA"/>
</dbReference>
<keyword evidence="11" id="KW-0547">Nucleotide-binding</keyword>
<dbReference type="SUPFAM" id="SSF55874">
    <property type="entry name" value="ATPase domain of HSP90 chaperone/DNA topoisomerase II/histidine kinase"/>
    <property type="match status" value="1"/>
</dbReference>
<keyword evidence="9" id="KW-0808">Transferase</keyword>
<name>A0ABX6EHE0_9HYPH</name>
<dbReference type="InterPro" id="IPR035965">
    <property type="entry name" value="PAS-like_dom_sf"/>
</dbReference>
<keyword evidence="18" id="KW-0472">Membrane</keyword>
<keyword evidence="18" id="KW-1133">Transmembrane helix</keyword>
<dbReference type="PANTHER" id="PTHR41523">
    <property type="entry name" value="TWO-COMPONENT SYSTEM SENSOR PROTEIN"/>
    <property type="match status" value="1"/>
</dbReference>
<evidence type="ECO:0000256" key="13">
    <source>
        <dbReference type="ARBA" id="ARBA00022840"/>
    </source>
</evidence>
<sequence>MRDQETALSDGYARQGPENLGSVMTEGHNGRSARRSPPVSATAKPYPRAPGVAALRAAPVLFLAMTSAARAAEGATNMIEVWRLIVGALTLALATTFAVIFLLVRQRRETQRAQHELAELSLAVEARGASHWSDTGVPEVDAIAHSIQDMDERLREKRKRLSELNDLLMKSSTIVSRAGANLQLRALLDAVPVGIIIAEAPSGRIVEGNHVIEAILRRPVRYSESTQAYSKWNAIHQDGRPVANEEYPLARALAGENHPQLECKIERGDGAYVWINIVGAPIRDDKGAVIGAIVAITDVDEIKNAEMHNQMMNRELHHRVNNSLAMIQGIANITARTAQDFSSFQQGFSHRVQCLSRISTLLVQTSWERTPLRDLLMIALSCGSHDYAERISLSGEDVELRSAVASALGLTINELLANAEQHGALSDDDGRIAISWRIDREEDRPRLILNWTETGGPKVEHPEQTGVGHFLITNVLARQMGGDVRLSYRAEGLQVELSAEI</sequence>
<feature type="region of interest" description="Disordered" evidence="17">
    <location>
        <begin position="1"/>
        <end position="46"/>
    </location>
</feature>
<dbReference type="Pfam" id="PF08448">
    <property type="entry name" value="PAS_4"/>
    <property type="match status" value="1"/>
</dbReference>
<evidence type="ECO:0000256" key="11">
    <source>
        <dbReference type="ARBA" id="ARBA00022741"/>
    </source>
</evidence>
<keyword evidence="4" id="KW-0600">Photoreceptor protein</keyword>
<dbReference type="InterPro" id="IPR000014">
    <property type="entry name" value="PAS"/>
</dbReference>
<keyword evidence="15" id="KW-0843">Virulence</keyword>
<evidence type="ECO:0000256" key="14">
    <source>
        <dbReference type="ARBA" id="ARBA00022991"/>
    </source>
</evidence>
<dbReference type="InterPro" id="IPR011102">
    <property type="entry name" value="Sig_transdc_His_kinase_HWE"/>
</dbReference>
<evidence type="ECO:0000313" key="21">
    <source>
        <dbReference type="Proteomes" id="UP000424673"/>
    </source>
</evidence>
<keyword evidence="14" id="KW-0157">Chromophore</keyword>
<evidence type="ECO:0000256" key="4">
    <source>
        <dbReference type="ARBA" id="ARBA00022543"/>
    </source>
</evidence>
<evidence type="ECO:0000256" key="1">
    <source>
        <dbReference type="ARBA" id="ARBA00000085"/>
    </source>
</evidence>
<evidence type="ECO:0000259" key="19">
    <source>
        <dbReference type="PROSITE" id="PS50113"/>
    </source>
</evidence>
<keyword evidence="7" id="KW-0285">Flavoprotein</keyword>
<keyword evidence="5" id="KW-0597">Phosphoprotein</keyword>
<evidence type="ECO:0000256" key="9">
    <source>
        <dbReference type="ARBA" id="ARBA00022679"/>
    </source>
</evidence>
<dbReference type="InterPro" id="IPR001610">
    <property type="entry name" value="PAC"/>
</dbReference>
<evidence type="ECO:0000256" key="10">
    <source>
        <dbReference type="ARBA" id="ARBA00022737"/>
    </source>
</evidence>
<feature type="transmembrane region" description="Helical" evidence="18">
    <location>
        <begin position="84"/>
        <end position="104"/>
    </location>
</feature>
<keyword evidence="12" id="KW-0418">Kinase</keyword>
<keyword evidence="10" id="KW-0677">Repeat</keyword>
<evidence type="ECO:0000313" key="20">
    <source>
        <dbReference type="EMBL" id="QGM94039.1"/>
    </source>
</evidence>
<keyword evidence="16" id="KW-0675">Receptor</keyword>
<evidence type="ECO:0000256" key="3">
    <source>
        <dbReference type="ARBA" id="ARBA00021740"/>
    </source>
</evidence>
<keyword evidence="6" id="KW-0716">Sensory transduction</keyword>
<dbReference type="PROSITE" id="PS50113">
    <property type="entry name" value="PAC"/>
    <property type="match status" value="1"/>
</dbReference>
<evidence type="ECO:0000256" key="18">
    <source>
        <dbReference type="SAM" id="Phobius"/>
    </source>
</evidence>
<protein>
    <recommendedName>
        <fullName evidence="3">Blue-light-activated histidine kinase</fullName>
        <ecNumber evidence="2">2.7.13.3</ecNumber>
    </recommendedName>
</protein>
<dbReference type="SMART" id="SM00086">
    <property type="entry name" value="PAC"/>
    <property type="match status" value="1"/>
</dbReference>
<evidence type="ECO:0000256" key="15">
    <source>
        <dbReference type="ARBA" id="ARBA00023026"/>
    </source>
</evidence>
<reference evidence="20 21" key="2">
    <citation type="journal article" date="2021" name="AMB Express">
        <title>Isolation and characterisation of Methylocystis spp. for poly-3-hydroxybutyrate production using waste methane feedstocks.</title>
        <authorList>
            <person name="Rumah B.L."/>
            <person name="Stead C.E."/>
            <person name="Claxton Stevens B.H."/>
            <person name="Minton N.P."/>
            <person name="Grosse-Honebrink A."/>
            <person name="Zhang Y."/>
        </authorList>
    </citation>
    <scope>NUCLEOTIDE SEQUENCE [LARGE SCALE GENOMIC DNA]</scope>
    <source>
        <strain evidence="20 21">BRCS1</strain>
    </source>
</reference>
<dbReference type="SMART" id="SM00911">
    <property type="entry name" value="HWE_HK"/>
    <property type="match status" value="1"/>
</dbReference>
<comment type="catalytic activity">
    <reaction evidence="1">
        <text>ATP + protein L-histidine = ADP + protein N-phospho-L-histidine.</text>
        <dbReference type="EC" id="2.7.13.3"/>
    </reaction>
</comment>
<dbReference type="Proteomes" id="UP000424673">
    <property type="component" value="Chromosome"/>
</dbReference>
<dbReference type="SUPFAM" id="SSF55785">
    <property type="entry name" value="PYP-like sensor domain (PAS domain)"/>
    <property type="match status" value="1"/>
</dbReference>
<evidence type="ECO:0000256" key="2">
    <source>
        <dbReference type="ARBA" id="ARBA00012438"/>
    </source>
</evidence>
<keyword evidence="18" id="KW-0812">Transmembrane</keyword>
<dbReference type="InterPro" id="IPR036890">
    <property type="entry name" value="HATPase_C_sf"/>
</dbReference>
<dbReference type="InterPro" id="IPR013656">
    <property type="entry name" value="PAS_4"/>
</dbReference>
<dbReference type="NCBIfam" id="TIGR00229">
    <property type="entry name" value="sensory_box"/>
    <property type="match status" value="1"/>
</dbReference>
<proteinExistence type="predicted"/>